<reference evidence="3 4" key="1">
    <citation type="submission" date="2017-04" db="EMBL/GenBank/DDBJ databases">
        <authorList>
            <person name="Afonso C.L."/>
            <person name="Miller P.J."/>
            <person name="Scott M.A."/>
            <person name="Spackman E."/>
            <person name="Goraichik I."/>
            <person name="Dimitrov K.M."/>
            <person name="Suarez D.L."/>
            <person name="Swayne D.E."/>
        </authorList>
    </citation>
    <scope>NUCLEOTIDE SEQUENCE [LARGE SCALE GENOMIC DNA]</scope>
    <source>
        <strain evidence="3 4">DSM 5090</strain>
    </source>
</reference>
<dbReference type="Pfam" id="PF07238">
    <property type="entry name" value="PilZ"/>
    <property type="match status" value="1"/>
</dbReference>
<dbReference type="SUPFAM" id="SSF141371">
    <property type="entry name" value="PilZ domain-like"/>
    <property type="match status" value="1"/>
</dbReference>
<evidence type="ECO:0000259" key="2">
    <source>
        <dbReference type="Pfam" id="PF12945"/>
    </source>
</evidence>
<proteinExistence type="predicted"/>
<dbReference type="OrthoDB" id="5242935at2"/>
<dbReference type="Gene3D" id="2.40.10.220">
    <property type="entry name" value="predicted glycosyltransferase like domains"/>
    <property type="match status" value="1"/>
</dbReference>
<dbReference type="Proteomes" id="UP000192738">
    <property type="component" value="Unassembled WGS sequence"/>
</dbReference>
<keyword evidence="3" id="KW-0969">Cilium</keyword>
<dbReference type="Pfam" id="PF12945">
    <property type="entry name" value="PilZNR"/>
    <property type="match status" value="1"/>
</dbReference>
<name>A0A1W2AYS1_9FIRM</name>
<sequence length="202" mass="23121">MPNRSGLAEKYRSRIEDITDNMVIAMPMSKGVPIMLQRGEVFFGRLVEDCVAYEFTTSLIAKQLQPLPAWIITLPYDVKKIQQRAFVRIDTALPVQIAEIIDGKVVEDKIINAVTKDISGGGVQIAINRHWHIGTNLLITVNYPEIGPVTLRSQVIRVQQPQPDREVFWVGIKFLEINEKDRGNIIKFIFKRQLEQRRKGLE</sequence>
<dbReference type="InterPro" id="IPR009875">
    <property type="entry name" value="PilZ_domain"/>
</dbReference>
<evidence type="ECO:0000313" key="4">
    <source>
        <dbReference type="Proteomes" id="UP000192738"/>
    </source>
</evidence>
<feature type="domain" description="PilZ" evidence="1">
    <location>
        <begin position="82"/>
        <end position="190"/>
    </location>
</feature>
<accession>A0A1W2AYS1</accession>
<dbReference type="EMBL" id="FWXI01000006">
    <property type="protein sequence ID" value="SMC65680.1"/>
    <property type="molecule type" value="Genomic_DNA"/>
</dbReference>
<dbReference type="InterPro" id="IPR009926">
    <property type="entry name" value="T3SS_YcgR_PilZN"/>
</dbReference>
<dbReference type="AlphaFoldDB" id="A0A1W2AYS1"/>
<feature type="domain" description="Type III secretion system flagellar brake protein YcgR PilZN" evidence="2">
    <location>
        <begin position="9"/>
        <end position="75"/>
    </location>
</feature>
<keyword evidence="3" id="KW-0966">Cell projection</keyword>
<dbReference type="GO" id="GO:0035438">
    <property type="term" value="F:cyclic-di-GMP binding"/>
    <property type="evidence" value="ECO:0007669"/>
    <property type="project" value="InterPro"/>
</dbReference>
<evidence type="ECO:0000313" key="3">
    <source>
        <dbReference type="EMBL" id="SMC65680.1"/>
    </source>
</evidence>
<organism evidence="3 4">
    <name type="scientific">Sporomusa malonica</name>
    <dbReference type="NCBI Taxonomy" id="112901"/>
    <lineage>
        <taxon>Bacteria</taxon>
        <taxon>Bacillati</taxon>
        <taxon>Bacillota</taxon>
        <taxon>Negativicutes</taxon>
        <taxon>Selenomonadales</taxon>
        <taxon>Sporomusaceae</taxon>
        <taxon>Sporomusa</taxon>
    </lineage>
</organism>
<gene>
    <name evidence="3" type="ORF">SAMN04488500_106209</name>
</gene>
<keyword evidence="4" id="KW-1185">Reference proteome</keyword>
<dbReference type="STRING" id="112901.SAMN04488500_106209"/>
<keyword evidence="3" id="KW-0282">Flagellum</keyword>
<evidence type="ECO:0000259" key="1">
    <source>
        <dbReference type="Pfam" id="PF07238"/>
    </source>
</evidence>
<protein>
    <submittedName>
        <fullName evidence="3">C-di-GMP-binding flagellar brake protein YcgR, contains PilZNR and PilZ domains</fullName>
    </submittedName>
</protein>